<dbReference type="RefSeq" id="WP_176392128.1">
    <property type="nucleotide sequence ID" value="NZ_FPAA01000014.1"/>
</dbReference>
<dbReference type="AlphaFoldDB" id="A0A1I6U986"/>
<evidence type="ECO:0000313" key="1">
    <source>
        <dbReference type="EMBL" id="SFS97972.1"/>
    </source>
</evidence>
<evidence type="ECO:0000313" key="2">
    <source>
        <dbReference type="Proteomes" id="UP000198660"/>
    </source>
</evidence>
<organism evidence="1 2">
    <name type="scientific">Marininema halotolerans</name>
    <dbReference type="NCBI Taxonomy" id="1155944"/>
    <lineage>
        <taxon>Bacteria</taxon>
        <taxon>Bacillati</taxon>
        <taxon>Bacillota</taxon>
        <taxon>Bacilli</taxon>
        <taxon>Bacillales</taxon>
        <taxon>Thermoactinomycetaceae</taxon>
        <taxon>Marininema</taxon>
    </lineage>
</organism>
<protein>
    <submittedName>
        <fullName evidence="1">Uncharacterized protein</fullName>
    </submittedName>
</protein>
<name>A0A1I6U986_9BACL</name>
<keyword evidence="2" id="KW-1185">Reference proteome</keyword>
<sequence>MKISKRLSEKLAIILGGEILDFSQIPTVVNITNLRTFKATLLGRPTTDPLNNIFSFGATNLRGQTLNIGWFALRQTEITSVVNRLNRDNITVTSICEYSSFLLPKITYVYFQSLSNPISFAVKMRRILNQLPDVGINQDNATSQPSRACTQFSSIVGTKFTEVIGTSCEAVDSRNVGVKILNQRAPSIDVGLINFSIESVDKKNIGLCIGTVALLRHEVDPFIKLIREETGFIDASLTSPWFGSPDILYFNYVTIKNIFRFAIESKLALKFLKNRSVDLSLVKN</sequence>
<dbReference type="EMBL" id="FPAA01000014">
    <property type="protein sequence ID" value="SFS97972.1"/>
    <property type="molecule type" value="Genomic_DNA"/>
</dbReference>
<dbReference type="InterPro" id="IPR011094">
    <property type="entry name" value="Uncharacterised_LppY/LpqO"/>
</dbReference>
<dbReference type="Pfam" id="PF07485">
    <property type="entry name" value="DUF1529"/>
    <property type="match status" value="1"/>
</dbReference>
<proteinExistence type="predicted"/>
<reference evidence="2" key="1">
    <citation type="submission" date="2016-10" db="EMBL/GenBank/DDBJ databases">
        <authorList>
            <person name="Varghese N."/>
            <person name="Submissions S."/>
        </authorList>
    </citation>
    <scope>NUCLEOTIDE SEQUENCE [LARGE SCALE GENOMIC DNA]</scope>
    <source>
        <strain evidence="2">DSM 45789</strain>
    </source>
</reference>
<accession>A0A1I6U986</accession>
<gene>
    <name evidence="1" type="ORF">SAMN05444972_11463</name>
</gene>
<dbReference type="Proteomes" id="UP000198660">
    <property type="component" value="Unassembled WGS sequence"/>
</dbReference>